<dbReference type="RefSeq" id="XP_043045741.1">
    <property type="nucleotide sequence ID" value="XM_043178749.1"/>
</dbReference>
<reference evidence="2" key="1">
    <citation type="submission" date="2020-11" db="EMBL/GenBank/DDBJ databases">
        <title>Adaptations for nitrogen fixation in a non-lichenized fungal sporocarp promotes dispersal by wood-feeding termites.</title>
        <authorList>
            <consortium name="DOE Joint Genome Institute"/>
            <person name="Koch R.A."/>
            <person name="Yoon G."/>
            <person name="Arayal U."/>
            <person name="Lail K."/>
            <person name="Amirebrahimi M."/>
            <person name="Labutti K."/>
            <person name="Lipzen A."/>
            <person name="Riley R."/>
            <person name="Barry K."/>
            <person name="Henrissat B."/>
            <person name="Grigoriev I.V."/>
            <person name="Herr J.R."/>
            <person name="Aime M.C."/>
        </authorList>
    </citation>
    <scope>NUCLEOTIDE SEQUENCE</scope>
    <source>
        <strain evidence="2">MCA 3950</strain>
    </source>
</reference>
<proteinExistence type="predicted"/>
<dbReference type="OrthoDB" id="1684102at2759"/>
<organism evidence="2 3">
    <name type="scientific">Guyanagaster necrorhizus</name>
    <dbReference type="NCBI Taxonomy" id="856835"/>
    <lineage>
        <taxon>Eukaryota</taxon>
        <taxon>Fungi</taxon>
        <taxon>Dikarya</taxon>
        <taxon>Basidiomycota</taxon>
        <taxon>Agaricomycotina</taxon>
        <taxon>Agaricomycetes</taxon>
        <taxon>Agaricomycetidae</taxon>
        <taxon>Agaricales</taxon>
        <taxon>Marasmiineae</taxon>
        <taxon>Physalacriaceae</taxon>
        <taxon>Guyanagaster</taxon>
    </lineage>
</organism>
<feature type="signal peptide" evidence="1">
    <location>
        <begin position="1"/>
        <end position="26"/>
    </location>
</feature>
<keyword evidence="1" id="KW-0732">Signal</keyword>
<evidence type="ECO:0000313" key="2">
    <source>
        <dbReference type="EMBL" id="KAG7452241.1"/>
    </source>
</evidence>
<feature type="chain" id="PRO_5040386889" evidence="1">
    <location>
        <begin position="27"/>
        <end position="504"/>
    </location>
</feature>
<comment type="caution">
    <text evidence="2">The sequence shown here is derived from an EMBL/GenBank/DDBJ whole genome shotgun (WGS) entry which is preliminary data.</text>
</comment>
<dbReference type="AlphaFoldDB" id="A0A9P8AYI2"/>
<sequence>MLRYFFWPLVFLLLSLLLGSFRLGVAPSFPATYVKSGVNSSFRRAGFPGSDPNGHPDTTAVILNWSRFPNVIKIVSLLCGPSLENTIHTVFVWNNSPNQIFEADFAPCIGSRLKVYNSPTNLYFQARFVACARASTAFCFVQDDDYIVLPEVILAMRARMSPSSKTGIHLLPPHELLSSQLRRLDVGSSVHTSFAWLGHGAMLPRSLAVDFLSLLRLLQFTEDEMKMADNYFTILRNEYPEVWFDQGIELQGGKPFTVGTEGNERNRKHINRATELLSSVIACEETPCLPGAGDIPYIQYSTPDLPRTPVSRTPCRGLSCVLETSIRLLPGTVDAPALGIFTREDNGVLSEENTHNHLFYPLSHAVDGRADTAFRSLTGGKKGDAISLDMLRNLDSSWAEIHMVILTDNATVAILHKSQFEMFSPFTKSWVSIVHDISCVDIAGGSYAPPAMTECSILMASPEIGDQKHVDDINERSFRVVLSEDMVDSEKWCIYEIWMRGIPK</sequence>
<accession>A0A9P8AYI2</accession>
<dbReference type="Proteomes" id="UP000812287">
    <property type="component" value="Unassembled WGS sequence"/>
</dbReference>
<evidence type="ECO:0000256" key="1">
    <source>
        <dbReference type="SAM" id="SignalP"/>
    </source>
</evidence>
<evidence type="ECO:0000313" key="3">
    <source>
        <dbReference type="Proteomes" id="UP000812287"/>
    </source>
</evidence>
<dbReference type="SUPFAM" id="SSF53448">
    <property type="entry name" value="Nucleotide-diphospho-sugar transferases"/>
    <property type="match status" value="1"/>
</dbReference>
<dbReference type="EMBL" id="MU250524">
    <property type="protein sequence ID" value="KAG7452241.1"/>
    <property type="molecule type" value="Genomic_DNA"/>
</dbReference>
<keyword evidence="3" id="KW-1185">Reference proteome</keyword>
<protein>
    <submittedName>
        <fullName evidence="2">Uncharacterized protein</fullName>
    </submittedName>
</protein>
<gene>
    <name evidence="2" type="ORF">BT62DRAFT_1071405</name>
</gene>
<name>A0A9P8AYI2_9AGAR</name>
<dbReference type="InterPro" id="IPR029044">
    <property type="entry name" value="Nucleotide-diphossugar_trans"/>
</dbReference>
<dbReference type="GeneID" id="66101043"/>